<proteinExistence type="predicted"/>
<dbReference type="EMBL" id="JAHRIN010050569">
    <property type="protein sequence ID" value="MEQ2208536.1"/>
    <property type="molecule type" value="Genomic_DNA"/>
</dbReference>
<keyword evidence="1" id="KW-0812">Transmembrane</keyword>
<protein>
    <recommendedName>
        <fullName evidence="2">Neurotransmitter-gated ion-channel transmembrane domain-containing protein</fullName>
    </recommendedName>
</protein>
<name>A0ABV0RLE6_9TELE</name>
<accession>A0ABV0RLE6</accession>
<comment type="caution">
    <text evidence="3">The sequence shown here is derived from an EMBL/GenBank/DDBJ whole genome shotgun (WGS) entry which is preliminary data.</text>
</comment>
<dbReference type="InterPro" id="IPR038050">
    <property type="entry name" value="Neuro_actylchol_rec"/>
</dbReference>
<keyword evidence="4" id="KW-1185">Reference proteome</keyword>
<evidence type="ECO:0000259" key="2">
    <source>
        <dbReference type="Pfam" id="PF02932"/>
    </source>
</evidence>
<dbReference type="InterPro" id="IPR036719">
    <property type="entry name" value="Neuro-gated_channel_TM_sf"/>
</dbReference>
<gene>
    <name evidence="3" type="ORF">XENOCAPTIV_005237</name>
</gene>
<keyword evidence="1" id="KW-0472">Membrane</keyword>
<evidence type="ECO:0000256" key="1">
    <source>
        <dbReference type="SAM" id="Phobius"/>
    </source>
</evidence>
<dbReference type="SUPFAM" id="SSF90112">
    <property type="entry name" value="Neurotransmitter-gated ion-channel transmembrane pore"/>
    <property type="match status" value="1"/>
</dbReference>
<keyword evidence="1" id="KW-1133">Transmembrane helix</keyword>
<reference evidence="3 4" key="1">
    <citation type="submission" date="2021-06" db="EMBL/GenBank/DDBJ databases">
        <authorList>
            <person name="Palmer J.M."/>
        </authorList>
    </citation>
    <scope>NUCLEOTIDE SEQUENCE [LARGE SCALE GENOMIC DNA]</scope>
    <source>
        <strain evidence="3 4">XC_2019</strain>
        <tissue evidence="3">Muscle</tissue>
    </source>
</reference>
<evidence type="ECO:0000313" key="3">
    <source>
        <dbReference type="EMBL" id="MEQ2208536.1"/>
    </source>
</evidence>
<sequence length="167" mass="18841">MFGSLSTGWITGCHGTLQSMKVSTSFAFPPDTFGFLISSCTTRHKNVAPPMIHSYTKRMEPMRSGDYLFSGFSSTQDLQQRNSSDLAADVQETVNGVRFVAEHMMSDDDDQSVIEDWKYVAMVVDRMFLWIFVIVCVVGTLGLFLQPLFQNQIIPDQQPVSETPRIR</sequence>
<feature type="domain" description="Neurotransmitter-gated ion-channel transmembrane" evidence="2">
    <location>
        <begin position="75"/>
        <end position="144"/>
    </location>
</feature>
<organism evidence="3 4">
    <name type="scientific">Xenoophorus captivus</name>
    <dbReference type="NCBI Taxonomy" id="1517983"/>
    <lineage>
        <taxon>Eukaryota</taxon>
        <taxon>Metazoa</taxon>
        <taxon>Chordata</taxon>
        <taxon>Craniata</taxon>
        <taxon>Vertebrata</taxon>
        <taxon>Euteleostomi</taxon>
        <taxon>Actinopterygii</taxon>
        <taxon>Neopterygii</taxon>
        <taxon>Teleostei</taxon>
        <taxon>Neoteleostei</taxon>
        <taxon>Acanthomorphata</taxon>
        <taxon>Ovalentaria</taxon>
        <taxon>Atherinomorphae</taxon>
        <taxon>Cyprinodontiformes</taxon>
        <taxon>Goodeidae</taxon>
        <taxon>Xenoophorus</taxon>
    </lineage>
</organism>
<feature type="transmembrane region" description="Helical" evidence="1">
    <location>
        <begin position="127"/>
        <end position="149"/>
    </location>
</feature>
<dbReference type="InterPro" id="IPR006029">
    <property type="entry name" value="Neurotrans-gated_channel_TM"/>
</dbReference>
<dbReference type="Gene3D" id="1.20.58.390">
    <property type="entry name" value="Neurotransmitter-gated ion-channel transmembrane domain"/>
    <property type="match status" value="1"/>
</dbReference>
<dbReference type="Proteomes" id="UP001434883">
    <property type="component" value="Unassembled WGS sequence"/>
</dbReference>
<evidence type="ECO:0000313" key="4">
    <source>
        <dbReference type="Proteomes" id="UP001434883"/>
    </source>
</evidence>
<dbReference type="Pfam" id="PF02932">
    <property type="entry name" value="Neur_chan_memb"/>
    <property type="match status" value="1"/>
</dbReference>